<sequence>MSGNILEELAQMLESKGLPPSYIGRTTPLGHGIFGRRVTPAANALLGYDEQTSARVASIASRGLQAPESLTLSEIKSVCASALTQTQNHT</sequence>
<comment type="caution">
    <text evidence="1">The sequence shown here is derived from an EMBL/GenBank/DDBJ whole genome shotgun (WGS) entry which is preliminary data.</text>
</comment>
<dbReference type="RefSeq" id="WP_304536125.1">
    <property type="nucleotide sequence ID" value="NZ_JAUQOM010000005.1"/>
</dbReference>
<evidence type="ECO:0000313" key="2">
    <source>
        <dbReference type="Proteomes" id="UP001176471"/>
    </source>
</evidence>
<proteinExistence type="predicted"/>
<evidence type="ECO:0000313" key="1">
    <source>
        <dbReference type="EMBL" id="MDO7835699.1"/>
    </source>
</evidence>
<name>A0ABT8ZMD1_9SPHN</name>
<dbReference type="EMBL" id="JAUQOM010000005">
    <property type="protein sequence ID" value="MDO7835699.1"/>
    <property type="molecule type" value="Genomic_DNA"/>
</dbReference>
<reference evidence="1" key="1">
    <citation type="submission" date="2023-07" db="EMBL/GenBank/DDBJ databases">
        <title>Bacterial whole genome sequence for Sphingobium sp. HBC34.</title>
        <authorList>
            <person name="Le V."/>
            <person name="Ko S.-R."/>
            <person name="Ahn C.-Y."/>
            <person name="Oh H.-M."/>
        </authorList>
    </citation>
    <scope>NUCLEOTIDE SEQUENCE</scope>
    <source>
        <strain evidence="1">HBC34</strain>
    </source>
</reference>
<organism evidence="1 2">
    <name type="scientific">Sphingobium cyanobacteriorum</name>
    <dbReference type="NCBI Taxonomy" id="3063954"/>
    <lineage>
        <taxon>Bacteria</taxon>
        <taxon>Pseudomonadati</taxon>
        <taxon>Pseudomonadota</taxon>
        <taxon>Alphaproteobacteria</taxon>
        <taxon>Sphingomonadales</taxon>
        <taxon>Sphingomonadaceae</taxon>
        <taxon>Sphingobium</taxon>
    </lineage>
</organism>
<protein>
    <submittedName>
        <fullName evidence="1">Uncharacterized protein</fullName>
    </submittedName>
</protein>
<gene>
    <name evidence="1" type="ORF">Q4610_11665</name>
</gene>
<dbReference type="Proteomes" id="UP001176471">
    <property type="component" value="Unassembled WGS sequence"/>
</dbReference>
<accession>A0ABT8ZMD1</accession>
<keyword evidence="2" id="KW-1185">Reference proteome</keyword>